<dbReference type="Proteomes" id="UP001606305">
    <property type="component" value="Unassembled WGS sequence"/>
</dbReference>
<gene>
    <name evidence="2" type="ORF">ACG00X_11130</name>
</gene>
<sequence length="238" mass="26537">MPSRHERRRATAEEQDFLQAALRTAPTSWRRWRLGVENAVVLWAGSLLGCVLAWWGIAWLVHRAFDLDVGMHGAAAAWILSIAVPACALLAMLSSWRWVQRWPDFRPSLAADLAACEVVAEHYEFDAVKCFQEPEHGGRLYFFRTLEGDVLVLDDISSRAPGRTTPACSVNQPSPRSKLVLVRAPRSGWIISQACDGEVLDVGEPVELAVAPEYWPAAEALCGIPWDELESRLGQRDH</sequence>
<dbReference type="RefSeq" id="WP_394488248.1">
    <property type="nucleotide sequence ID" value="NZ_JBIGIA010000007.1"/>
</dbReference>
<feature type="transmembrane region" description="Helical" evidence="1">
    <location>
        <begin position="73"/>
        <end position="93"/>
    </location>
</feature>
<evidence type="ECO:0000313" key="2">
    <source>
        <dbReference type="EMBL" id="MFG6457386.1"/>
    </source>
</evidence>
<feature type="transmembrane region" description="Helical" evidence="1">
    <location>
        <begin position="40"/>
        <end position="61"/>
    </location>
</feature>
<name>A0ABW7G609_9BURK</name>
<dbReference type="EMBL" id="JBIGIA010000007">
    <property type="protein sequence ID" value="MFG6457386.1"/>
    <property type="molecule type" value="Genomic_DNA"/>
</dbReference>
<comment type="caution">
    <text evidence="2">The sequence shown here is derived from an EMBL/GenBank/DDBJ whole genome shotgun (WGS) entry which is preliminary data.</text>
</comment>
<evidence type="ECO:0008006" key="4">
    <source>
        <dbReference type="Google" id="ProtNLM"/>
    </source>
</evidence>
<protein>
    <recommendedName>
        <fullName evidence="4">DUF3137 domain-containing protein</fullName>
    </recommendedName>
</protein>
<keyword evidence="1" id="KW-0472">Membrane</keyword>
<keyword evidence="3" id="KW-1185">Reference proteome</keyword>
<evidence type="ECO:0000313" key="3">
    <source>
        <dbReference type="Proteomes" id="UP001606305"/>
    </source>
</evidence>
<accession>A0ABW7G609</accession>
<organism evidence="2 3">
    <name type="scientific">Pelomonas nitida</name>
    <dbReference type="NCBI Taxonomy" id="3299027"/>
    <lineage>
        <taxon>Bacteria</taxon>
        <taxon>Pseudomonadati</taxon>
        <taxon>Pseudomonadota</taxon>
        <taxon>Betaproteobacteria</taxon>
        <taxon>Burkholderiales</taxon>
        <taxon>Sphaerotilaceae</taxon>
        <taxon>Roseateles</taxon>
    </lineage>
</organism>
<proteinExistence type="predicted"/>
<evidence type="ECO:0000256" key="1">
    <source>
        <dbReference type="SAM" id="Phobius"/>
    </source>
</evidence>
<reference evidence="2 3" key="1">
    <citation type="submission" date="2024-09" db="EMBL/GenBank/DDBJ databases">
        <title>Novel species of the genus Pelomonas and Roseateles isolated from streams.</title>
        <authorList>
            <person name="Lu H."/>
        </authorList>
    </citation>
    <scope>NUCLEOTIDE SEQUENCE [LARGE SCALE GENOMIC DNA]</scope>
    <source>
        <strain evidence="2 3">BYS96W</strain>
    </source>
</reference>
<keyword evidence="1" id="KW-1133">Transmembrane helix</keyword>
<keyword evidence="1" id="KW-0812">Transmembrane</keyword>